<comment type="pathway">
    <text evidence="1">Lipid metabolism.</text>
</comment>
<dbReference type="RefSeq" id="WP_008822438.1">
    <property type="nucleotide sequence ID" value="NZ_CAUPFN010000021.1"/>
</dbReference>
<evidence type="ECO:0000256" key="2">
    <source>
        <dbReference type="ARBA" id="ARBA00022679"/>
    </source>
</evidence>
<dbReference type="InterPro" id="IPR002123">
    <property type="entry name" value="Plipid/glycerol_acylTrfase"/>
</dbReference>
<evidence type="ECO:0000256" key="1">
    <source>
        <dbReference type="ARBA" id="ARBA00005189"/>
    </source>
</evidence>
<dbReference type="SMART" id="SM00563">
    <property type="entry name" value="PlsC"/>
    <property type="match status" value="1"/>
</dbReference>
<reference evidence="5" key="1">
    <citation type="submission" date="2020-04" db="EMBL/GenBank/DDBJ databases">
        <title>Deep metagenomics examines the oral microbiome during advanced dental caries in children, revealing novel taxa and co-occurrences with host molecules.</title>
        <authorList>
            <person name="Baker J.L."/>
            <person name="Morton J.T."/>
            <person name="Dinis M."/>
            <person name="Alvarez R."/>
            <person name="Tran N.C."/>
            <person name="Knight R."/>
            <person name="Edlund A."/>
        </authorList>
    </citation>
    <scope>NUCLEOTIDE SEQUENCE</scope>
    <source>
        <strain evidence="5">JCVI_25_bin.9</strain>
    </source>
</reference>
<organism evidence="5 6">
    <name type="scientific">Prevotella histicola</name>
    <dbReference type="NCBI Taxonomy" id="470565"/>
    <lineage>
        <taxon>Bacteria</taxon>
        <taxon>Pseudomonadati</taxon>
        <taxon>Bacteroidota</taxon>
        <taxon>Bacteroidia</taxon>
        <taxon>Bacteroidales</taxon>
        <taxon>Prevotellaceae</taxon>
        <taxon>Prevotella</taxon>
    </lineage>
</organism>
<dbReference type="GeneID" id="66731001"/>
<dbReference type="GO" id="GO:0003841">
    <property type="term" value="F:1-acylglycerol-3-phosphate O-acyltransferase activity"/>
    <property type="evidence" value="ECO:0007669"/>
    <property type="project" value="TreeGrafter"/>
</dbReference>
<dbReference type="Proteomes" id="UP000757461">
    <property type="component" value="Unassembled WGS sequence"/>
</dbReference>
<dbReference type="PANTHER" id="PTHR10434">
    <property type="entry name" value="1-ACYL-SN-GLYCEROL-3-PHOSPHATE ACYLTRANSFERASE"/>
    <property type="match status" value="1"/>
</dbReference>
<dbReference type="EMBL" id="JABZSQ010000132">
    <property type="protein sequence ID" value="MBF1415384.1"/>
    <property type="molecule type" value="Genomic_DNA"/>
</dbReference>
<sequence>MLQTLSKFLLYKCMGWKKDVRFKLPKKAIICLAPHTSNWDFLIGQLYAEAEGLKGNFLMKKEWFIGPLGILFRKLGGIPVYRDKHTSMTDRLAEMAKEVDKFQLCITPEGTRSLNSNWKMGFYYIAKKANLPIFLYGLDYERKLIACTKFINPSGDIDTDIQDIKSYFKDFKGKYPELFTVGEIG</sequence>
<proteinExistence type="predicted"/>
<gene>
    <name evidence="5" type="ORF">HXN33_07370</name>
</gene>
<comment type="caution">
    <text evidence="5">The sequence shown here is derived from an EMBL/GenBank/DDBJ whole genome shotgun (WGS) entry which is preliminary data.</text>
</comment>
<evidence type="ECO:0000313" key="6">
    <source>
        <dbReference type="Proteomes" id="UP000757461"/>
    </source>
</evidence>
<dbReference type="SUPFAM" id="SSF69593">
    <property type="entry name" value="Glycerol-3-phosphate (1)-acyltransferase"/>
    <property type="match status" value="1"/>
</dbReference>
<dbReference type="PANTHER" id="PTHR10434:SF9">
    <property type="entry name" value="PHOSPHOLIPID_GLYCEROL ACYLTRANSFERASE DOMAIN-CONTAINING PROTEIN"/>
    <property type="match status" value="1"/>
</dbReference>
<evidence type="ECO:0000313" key="5">
    <source>
        <dbReference type="EMBL" id="MBF1415384.1"/>
    </source>
</evidence>
<keyword evidence="2" id="KW-0808">Transferase</keyword>
<accession>A0A930N781</accession>
<keyword evidence="3 5" id="KW-0012">Acyltransferase</keyword>
<feature type="domain" description="Phospholipid/glycerol acyltransferase" evidence="4">
    <location>
        <begin position="29"/>
        <end position="138"/>
    </location>
</feature>
<dbReference type="Pfam" id="PF01553">
    <property type="entry name" value="Acyltransferase"/>
    <property type="match status" value="1"/>
</dbReference>
<name>A0A930N781_9BACT</name>
<dbReference type="GO" id="GO:0006654">
    <property type="term" value="P:phosphatidic acid biosynthetic process"/>
    <property type="evidence" value="ECO:0007669"/>
    <property type="project" value="TreeGrafter"/>
</dbReference>
<protein>
    <submittedName>
        <fullName evidence="5">1-acyl-sn-glycerol-3-phosphate acyltransferase</fullName>
    </submittedName>
</protein>
<evidence type="ECO:0000256" key="3">
    <source>
        <dbReference type="ARBA" id="ARBA00023315"/>
    </source>
</evidence>
<dbReference type="AlphaFoldDB" id="A0A930N781"/>
<evidence type="ECO:0000259" key="4">
    <source>
        <dbReference type="SMART" id="SM00563"/>
    </source>
</evidence>